<evidence type="ECO:0000313" key="2">
    <source>
        <dbReference type="EMBL" id="EEI64219.1"/>
    </source>
</evidence>
<evidence type="ECO:0000313" key="3">
    <source>
        <dbReference type="Proteomes" id="UP000006237"/>
    </source>
</evidence>
<proteinExistence type="predicted"/>
<name>A0ABM9XSR2_9CORY</name>
<dbReference type="InterPro" id="IPR001584">
    <property type="entry name" value="Integrase_cat-core"/>
</dbReference>
<organism evidence="2 3">
    <name type="scientific">Corynebacterium glucuronolyticum ATCC 51866</name>
    <dbReference type="NCBI Taxonomy" id="548478"/>
    <lineage>
        <taxon>Bacteria</taxon>
        <taxon>Bacillati</taxon>
        <taxon>Actinomycetota</taxon>
        <taxon>Actinomycetes</taxon>
        <taxon>Mycobacteriales</taxon>
        <taxon>Corynebacteriaceae</taxon>
        <taxon>Corynebacterium</taxon>
    </lineage>
</organism>
<keyword evidence="3" id="KW-1185">Reference proteome</keyword>
<dbReference type="EMBL" id="ACHF01000011">
    <property type="protein sequence ID" value="EEI64219.1"/>
    <property type="molecule type" value="Genomic_DNA"/>
</dbReference>
<gene>
    <name evidence="2" type="ORF">HMPREF0293_0306</name>
</gene>
<dbReference type="Proteomes" id="UP000006237">
    <property type="component" value="Unassembled WGS sequence"/>
</dbReference>
<accession>A0ABM9XSR2</accession>
<protein>
    <recommendedName>
        <fullName evidence="1">Integrase catalytic domain-containing protein</fullName>
    </recommendedName>
</protein>
<dbReference type="PROSITE" id="PS50994">
    <property type="entry name" value="INTEGRASE"/>
    <property type="match status" value="1"/>
</dbReference>
<sequence length="118" mass="13675">MEYIGKLPAVIVPDNASTATYKPRKNSSYRMVTDRYADFGSYYDITIVPTRPGRPRDEATVERAVSIAYKRILGYIQRSPHGRRRARRVPHLRPLWVGQVHAYRRGFDHPGFPRTSPF</sequence>
<reference evidence="2 3" key="1">
    <citation type="submission" date="2009-01" db="EMBL/GenBank/DDBJ databases">
        <authorList>
            <person name="Qin X."/>
            <person name="Bachman B."/>
            <person name="Battles P."/>
            <person name="Bell A."/>
            <person name="Bess C."/>
            <person name="Bickham C."/>
            <person name="Chaboub L."/>
            <person name="Chen D."/>
            <person name="Coyle M."/>
            <person name="Deiros D.R."/>
            <person name="Dinh H."/>
            <person name="Forbes L."/>
            <person name="Fowler G."/>
            <person name="Francisco L."/>
            <person name="Fu Q."/>
            <person name="Gubbala S."/>
            <person name="Hale W."/>
            <person name="Han Y."/>
            <person name="Hemphill L."/>
            <person name="Highlander S.K."/>
            <person name="Hirani K."/>
            <person name="Hogues M."/>
            <person name="Jackson L."/>
            <person name="Jakkamsetti A."/>
            <person name="Javaid M."/>
            <person name="Jiang H."/>
            <person name="Korchina V."/>
            <person name="Kovar C."/>
            <person name="Lara F."/>
            <person name="Lee S."/>
            <person name="Mata R."/>
            <person name="Mathew T."/>
            <person name="Moen C."/>
            <person name="Morales K."/>
            <person name="Munidasa M."/>
            <person name="Nazareth L."/>
            <person name="Ngo R."/>
            <person name="Nguyen L."/>
            <person name="Okwuonu G."/>
            <person name="Ongeri F."/>
            <person name="Patil S."/>
            <person name="Petrosino J."/>
            <person name="Pham C."/>
            <person name="Pham P."/>
            <person name="Pu L.-L."/>
            <person name="Puazo M."/>
            <person name="Raj R."/>
            <person name="Reid J."/>
            <person name="Rouhana J."/>
            <person name="Saada N."/>
            <person name="Shang Y."/>
            <person name="Simmons D."/>
            <person name="Thornton R."/>
            <person name="Warren J."/>
            <person name="Weissenberger G."/>
            <person name="Zhang J."/>
            <person name="Zhang L."/>
            <person name="Zhou C."/>
            <person name="Zhu D."/>
            <person name="Muzny D."/>
            <person name="Worley K."/>
            <person name="Gibbs R."/>
        </authorList>
    </citation>
    <scope>NUCLEOTIDE SEQUENCE [LARGE SCALE GENOMIC DNA]</scope>
    <source>
        <strain evidence="2 3">ATCC 51866</strain>
    </source>
</reference>
<feature type="domain" description="Integrase catalytic" evidence="1">
    <location>
        <begin position="1"/>
        <end position="118"/>
    </location>
</feature>
<comment type="caution">
    <text evidence="2">The sequence shown here is derived from an EMBL/GenBank/DDBJ whole genome shotgun (WGS) entry which is preliminary data.</text>
</comment>
<evidence type="ECO:0000259" key="1">
    <source>
        <dbReference type="PROSITE" id="PS50994"/>
    </source>
</evidence>